<dbReference type="Proteomes" id="UP000694005">
    <property type="component" value="Chromosome A06"/>
</dbReference>
<organism evidence="7 8">
    <name type="scientific">Brassica campestris</name>
    <name type="common">Field mustard</name>
    <dbReference type="NCBI Taxonomy" id="3711"/>
    <lineage>
        <taxon>Eukaryota</taxon>
        <taxon>Viridiplantae</taxon>
        <taxon>Streptophyta</taxon>
        <taxon>Embryophyta</taxon>
        <taxon>Tracheophyta</taxon>
        <taxon>Spermatophyta</taxon>
        <taxon>Magnoliopsida</taxon>
        <taxon>eudicotyledons</taxon>
        <taxon>Gunneridae</taxon>
        <taxon>Pentapetalae</taxon>
        <taxon>rosids</taxon>
        <taxon>malvids</taxon>
        <taxon>Brassicales</taxon>
        <taxon>Brassicaceae</taxon>
        <taxon>Brassiceae</taxon>
        <taxon>Brassica</taxon>
    </lineage>
</organism>
<dbReference type="EMBL" id="LS974622">
    <property type="protein sequence ID" value="CAG7867852.1"/>
    <property type="molecule type" value="Genomic_DNA"/>
</dbReference>
<dbReference type="SMART" id="SM00659">
    <property type="entry name" value="RPOLCX"/>
    <property type="match status" value="1"/>
</dbReference>
<dbReference type="InterPro" id="IPR039747">
    <property type="entry name" value="RPABC4"/>
</dbReference>
<dbReference type="FunFam" id="2.20.28.30:FF:000002">
    <property type="entry name" value="DNA-directed RNA polymerases II, IV and V subunit 12"/>
    <property type="match status" value="1"/>
</dbReference>
<evidence type="ECO:0000256" key="4">
    <source>
        <dbReference type="ARBA" id="ARBA00023242"/>
    </source>
</evidence>
<name>A0A8D9D5X0_BRACM</name>
<dbReference type="PANTHER" id="PTHR12056:SF2">
    <property type="entry name" value="GEO11084P1"/>
    <property type="match status" value="1"/>
</dbReference>
<evidence type="ECO:0000256" key="5">
    <source>
        <dbReference type="ARBA" id="ARBA00025770"/>
    </source>
</evidence>
<evidence type="ECO:0000313" key="7">
    <source>
        <dbReference type="EMBL" id="CAG7867852.1"/>
    </source>
</evidence>
<dbReference type="GO" id="GO:0003899">
    <property type="term" value="F:DNA-directed RNA polymerase activity"/>
    <property type="evidence" value="ECO:0007669"/>
    <property type="project" value="InterPro"/>
</dbReference>
<dbReference type="Pfam" id="PF03604">
    <property type="entry name" value="Zn_ribbon_RPAB4"/>
    <property type="match status" value="1"/>
</dbReference>
<gene>
    <name evidence="7" type="ORF">BRAPAZ1V2_A06P00920.2</name>
</gene>
<feature type="compositionally biased region" description="Basic residues" evidence="6">
    <location>
        <begin position="9"/>
        <end position="18"/>
    </location>
</feature>
<evidence type="ECO:0000256" key="1">
    <source>
        <dbReference type="ARBA" id="ARBA00004123"/>
    </source>
</evidence>
<keyword evidence="4" id="KW-0539">Nucleus</keyword>
<evidence type="ECO:0000256" key="2">
    <source>
        <dbReference type="ARBA" id="ARBA00022723"/>
    </source>
</evidence>
<dbReference type="GO" id="GO:0008270">
    <property type="term" value="F:zinc ion binding"/>
    <property type="evidence" value="ECO:0007669"/>
    <property type="project" value="InterPro"/>
</dbReference>
<dbReference type="GO" id="GO:0006351">
    <property type="term" value="P:DNA-templated transcription"/>
    <property type="evidence" value="ECO:0007669"/>
    <property type="project" value="InterPro"/>
</dbReference>
<comment type="similarity">
    <text evidence="5">Belongs to the archaeal Rpo12/eukaryotic RPC10 RNA polymerase subunit family.</text>
</comment>
<dbReference type="GO" id="GO:0005634">
    <property type="term" value="C:nucleus"/>
    <property type="evidence" value="ECO:0007669"/>
    <property type="project" value="UniProtKB-SubCell"/>
</dbReference>
<evidence type="ECO:0000256" key="6">
    <source>
        <dbReference type="SAM" id="MobiDB-lite"/>
    </source>
</evidence>
<feature type="region of interest" description="Disordered" evidence="6">
    <location>
        <begin position="1"/>
        <end position="36"/>
    </location>
</feature>
<protein>
    <submittedName>
        <fullName evidence="7">Uncharacterized protein</fullName>
    </submittedName>
</protein>
<feature type="region of interest" description="Disordered" evidence="6">
    <location>
        <begin position="167"/>
        <end position="208"/>
    </location>
</feature>
<comment type="subcellular location">
    <subcellularLocation>
        <location evidence="1">Nucleus</location>
    </subcellularLocation>
</comment>
<evidence type="ECO:0000256" key="3">
    <source>
        <dbReference type="ARBA" id="ARBA00022833"/>
    </source>
</evidence>
<dbReference type="AlphaFoldDB" id="A0A8D9D5X0"/>
<dbReference type="Gene3D" id="2.20.28.30">
    <property type="entry name" value="RNA polymerase ii, chain L"/>
    <property type="match status" value="1"/>
</dbReference>
<sequence length="208" mass="23865">MTPLLSARGMRRGKKTGRRQVLDESSQRSPSRDPYSVQSLCVELGKIRVDRMDQQPEPVTYVCGDCGQENTLKSGDVIQCRECGYRILYKKRTRRASSLIRSDNIIMEGTTAMVDQTYEFLATAMVRWKTYKCYSVDLTAVPRETSPKNIAGHCMTEKLFPLHHFFPDSKSKTNDSAPQDKTRQDKTGQDRQDKTRQDRTGQDKTRSR</sequence>
<dbReference type="Gramene" id="A06p00920.2_BraZ1">
    <property type="protein sequence ID" value="A06p00920.2_BraZ1.CDS"/>
    <property type="gene ID" value="A06g00920.2_BraZ1"/>
</dbReference>
<evidence type="ECO:0000313" key="8">
    <source>
        <dbReference type="Proteomes" id="UP000694005"/>
    </source>
</evidence>
<proteinExistence type="inferred from homology"/>
<dbReference type="PANTHER" id="PTHR12056">
    <property type="entry name" value="DNA-DIRECTED RNA POLYMERASES I, II, AND III"/>
    <property type="match status" value="1"/>
</dbReference>
<accession>A0A8D9D5X0</accession>
<keyword evidence="3" id="KW-0862">Zinc</keyword>
<dbReference type="SUPFAM" id="SSF63393">
    <property type="entry name" value="RNA polymerase subunits"/>
    <property type="match status" value="1"/>
</dbReference>
<dbReference type="GO" id="GO:0003677">
    <property type="term" value="F:DNA binding"/>
    <property type="evidence" value="ECO:0007669"/>
    <property type="project" value="InterPro"/>
</dbReference>
<reference evidence="7 8" key="1">
    <citation type="submission" date="2021-07" db="EMBL/GenBank/DDBJ databases">
        <authorList>
            <consortium name="Genoscope - CEA"/>
            <person name="William W."/>
        </authorList>
    </citation>
    <scope>NUCLEOTIDE SEQUENCE [LARGE SCALE GENOMIC DNA]</scope>
</reference>
<dbReference type="InterPro" id="IPR006591">
    <property type="entry name" value="RNAP_P/RPABC4"/>
</dbReference>
<keyword evidence="2" id="KW-0479">Metal-binding</keyword>
<dbReference type="InterPro" id="IPR029040">
    <property type="entry name" value="RPABC4/Spt4"/>
</dbReference>